<dbReference type="STRING" id="1003.SAMN04488541_1002135"/>
<feature type="transmembrane region" description="Helical" evidence="1">
    <location>
        <begin position="34"/>
        <end position="55"/>
    </location>
</feature>
<evidence type="ECO:0000313" key="2">
    <source>
        <dbReference type="EMBL" id="SFE51158.1"/>
    </source>
</evidence>
<dbReference type="Pfam" id="PF04657">
    <property type="entry name" value="DMT_YdcZ"/>
    <property type="match status" value="1"/>
</dbReference>
<dbReference type="PANTHER" id="PTHR34821:SF2">
    <property type="entry name" value="INNER MEMBRANE PROTEIN YDCZ"/>
    <property type="match status" value="1"/>
</dbReference>
<reference evidence="2 3" key="1">
    <citation type="submission" date="2016-10" db="EMBL/GenBank/DDBJ databases">
        <authorList>
            <person name="de Groot N.N."/>
        </authorList>
    </citation>
    <scope>NUCLEOTIDE SEQUENCE [LARGE SCALE GENOMIC DNA]</scope>
    <source>
        <strain>GEY</strain>
        <strain evidence="3">DSM 9560</strain>
    </source>
</reference>
<dbReference type="EMBL" id="FONY01000002">
    <property type="protein sequence ID" value="SFE51158.1"/>
    <property type="molecule type" value="Genomic_DNA"/>
</dbReference>
<evidence type="ECO:0000256" key="1">
    <source>
        <dbReference type="SAM" id="Phobius"/>
    </source>
</evidence>
<protein>
    <submittedName>
        <fullName evidence="2">Transporter family-2 protein</fullName>
    </submittedName>
</protein>
<feature type="transmembrane region" description="Helical" evidence="1">
    <location>
        <begin position="67"/>
        <end position="91"/>
    </location>
</feature>
<dbReference type="AlphaFoldDB" id="A0A1I2B5J5"/>
<organism evidence="2 3">
    <name type="scientific">Thermoflexibacter ruber</name>
    <dbReference type="NCBI Taxonomy" id="1003"/>
    <lineage>
        <taxon>Bacteria</taxon>
        <taxon>Pseudomonadati</taxon>
        <taxon>Bacteroidota</taxon>
        <taxon>Cytophagia</taxon>
        <taxon>Cytophagales</taxon>
        <taxon>Thermoflexibacteraceae</taxon>
        <taxon>Thermoflexibacter</taxon>
    </lineage>
</organism>
<feature type="transmembrane region" description="Helical" evidence="1">
    <location>
        <begin position="97"/>
        <end position="115"/>
    </location>
</feature>
<dbReference type="PANTHER" id="PTHR34821">
    <property type="entry name" value="INNER MEMBRANE PROTEIN YDCZ"/>
    <property type="match status" value="1"/>
</dbReference>
<accession>A0A1I2B5J5</accession>
<feature type="transmembrane region" description="Helical" evidence="1">
    <location>
        <begin position="127"/>
        <end position="146"/>
    </location>
</feature>
<dbReference type="Proteomes" id="UP000199513">
    <property type="component" value="Unassembled WGS sequence"/>
</dbReference>
<gene>
    <name evidence="2" type="ORF">SAMN04488541_1002135</name>
</gene>
<dbReference type="RefSeq" id="WP_091538964.1">
    <property type="nucleotide sequence ID" value="NZ_FONY01000002.1"/>
</dbReference>
<dbReference type="OrthoDB" id="9097160at2"/>
<keyword evidence="1" id="KW-0472">Membrane</keyword>
<keyword evidence="1" id="KW-0812">Transmembrane</keyword>
<dbReference type="InterPro" id="IPR006750">
    <property type="entry name" value="YdcZ"/>
</dbReference>
<proteinExistence type="predicted"/>
<keyword evidence="3" id="KW-1185">Reference proteome</keyword>
<dbReference type="GO" id="GO:0005886">
    <property type="term" value="C:plasma membrane"/>
    <property type="evidence" value="ECO:0007669"/>
    <property type="project" value="TreeGrafter"/>
</dbReference>
<sequence length="149" mass="15947">MANVLFFILTLVAGGALAIQAGTNSQLRMSVGDPIISSVFSFSVGLTGLLIFVSLQKNNSFPAIHSLFQITWWKWIGGLLGAFYIVVTVLVAPKIGAVSFISLTIAGQLVTSLFLDHFGLVGFNVKPITLTKIVGVICLFLGVYLITKK</sequence>
<evidence type="ECO:0000313" key="3">
    <source>
        <dbReference type="Proteomes" id="UP000199513"/>
    </source>
</evidence>
<name>A0A1I2B5J5_9BACT</name>
<keyword evidence="1" id="KW-1133">Transmembrane helix</keyword>